<dbReference type="EMBL" id="LAZR01001335">
    <property type="protein sequence ID" value="KKN46357.1"/>
    <property type="molecule type" value="Genomic_DNA"/>
</dbReference>
<proteinExistence type="predicted"/>
<evidence type="ECO:0000313" key="1">
    <source>
        <dbReference type="EMBL" id="KKN46357.1"/>
    </source>
</evidence>
<dbReference type="AlphaFoldDB" id="A0A0F9RAK8"/>
<comment type="caution">
    <text evidence="1">The sequence shown here is derived from an EMBL/GenBank/DDBJ whole genome shotgun (WGS) entry which is preliminary data.</text>
</comment>
<sequence>MIITVYDKSVGYPDNRALKLTAEIKNGQLYYHCFITPLEGVIVSR</sequence>
<organism evidence="1">
    <name type="scientific">marine sediment metagenome</name>
    <dbReference type="NCBI Taxonomy" id="412755"/>
    <lineage>
        <taxon>unclassified sequences</taxon>
        <taxon>metagenomes</taxon>
        <taxon>ecological metagenomes</taxon>
    </lineage>
</organism>
<name>A0A0F9RAK8_9ZZZZ</name>
<protein>
    <submittedName>
        <fullName evidence="1">Uncharacterized protein</fullName>
    </submittedName>
</protein>
<gene>
    <name evidence="1" type="ORF">LCGC14_0673850</name>
</gene>
<reference evidence="1" key="1">
    <citation type="journal article" date="2015" name="Nature">
        <title>Complex archaea that bridge the gap between prokaryotes and eukaryotes.</title>
        <authorList>
            <person name="Spang A."/>
            <person name="Saw J.H."/>
            <person name="Jorgensen S.L."/>
            <person name="Zaremba-Niedzwiedzka K."/>
            <person name="Martijn J."/>
            <person name="Lind A.E."/>
            <person name="van Eijk R."/>
            <person name="Schleper C."/>
            <person name="Guy L."/>
            <person name="Ettema T.J."/>
        </authorList>
    </citation>
    <scope>NUCLEOTIDE SEQUENCE</scope>
</reference>
<accession>A0A0F9RAK8</accession>